<comment type="caution">
    <text evidence="4">The sequence shown here is derived from an EMBL/GenBank/DDBJ whole genome shotgun (WGS) entry which is preliminary data.</text>
</comment>
<dbReference type="PANTHER" id="PTHR10584:SF157">
    <property type="entry name" value="SULFOFRUCTOSE KINASE"/>
    <property type="match status" value="1"/>
</dbReference>
<evidence type="ECO:0000259" key="3">
    <source>
        <dbReference type="Pfam" id="PF00294"/>
    </source>
</evidence>
<dbReference type="RefSeq" id="WP_189043189.1">
    <property type="nucleotide sequence ID" value="NZ_BMJQ01000002.1"/>
</dbReference>
<reference evidence="4" key="1">
    <citation type="journal article" date="2014" name="Int. J. Syst. Evol. Microbiol.">
        <title>Complete genome sequence of Corynebacterium casei LMG S-19264T (=DSM 44701T), isolated from a smear-ripened cheese.</title>
        <authorList>
            <consortium name="US DOE Joint Genome Institute (JGI-PGF)"/>
            <person name="Walter F."/>
            <person name="Albersmeier A."/>
            <person name="Kalinowski J."/>
            <person name="Ruckert C."/>
        </authorList>
    </citation>
    <scope>NUCLEOTIDE SEQUENCE</scope>
    <source>
        <strain evidence="4">CGMCC 1.15725</strain>
    </source>
</reference>
<keyword evidence="5" id="KW-1185">Reference proteome</keyword>
<proteinExistence type="predicted"/>
<reference evidence="4" key="2">
    <citation type="submission" date="2020-09" db="EMBL/GenBank/DDBJ databases">
        <authorList>
            <person name="Sun Q."/>
            <person name="Zhou Y."/>
        </authorList>
    </citation>
    <scope>NUCLEOTIDE SEQUENCE</scope>
    <source>
        <strain evidence="4">CGMCC 1.15725</strain>
    </source>
</reference>
<dbReference type="Pfam" id="PF00294">
    <property type="entry name" value="PfkB"/>
    <property type="match status" value="1"/>
</dbReference>
<evidence type="ECO:0000313" key="5">
    <source>
        <dbReference type="Proteomes" id="UP000646365"/>
    </source>
</evidence>
<evidence type="ECO:0000313" key="4">
    <source>
        <dbReference type="EMBL" id="GGF06810.1"/>
    </source>
</evidence>
<dbReference type="GO" id="GO:0005829">
    <property type="term" value="C:cytosol"/>
    <property type="evidence" value="ECO:0007669"/>
    <property type="project" value="TreeGrafter"/>
</dbReference>
<dbReference type="Proteomes" id="UP000646365">
    <property type="component" value="Unassembled WGS sequence"/>
</dbReference>
<sequence>MSFPSSSATERPIISLGCAFWDTILRVPAIPRHGTKVLAEDAVQAASGMATAAAVTIARLGGRVDLWSRIGDDATGDAFLDDLAREGVGHGRVRRVPDGRTWISTIIVDAEGERLVVPFADPALDRDPGWLPLHEIADAAAVLVDMRWPEAAEPVLAEARRCRVPTILDADVAPPELLRRMIPLADHVLFSEPALLSLVPGADVGEALTTIAADLPAVVVGVTLGAEGALMLTDGALSRVAAIPIAAQDTLNAGDVWHGAYALGLVRGWDLVRRVRVANVAAAMKCEVFGGRRGAPTLAAVLARLAEAK</sequence>
<gene>
    <name evidence="4" type="ORF">GCM10011611_10380</name>
</gene>
<dbReference type="InterPro" id="IPR011611">
    <property type="entry name" value="PfkB_dom"/>
</dbReference>
<dbReference type="InterPro" id="IPR029056">
    <property type="entry name" value="Ribokinase-like"/>
</dbReference>
<evidence type="ECO:0000256" key="2">
    <source>
        <dbReference type="ARBA" id="ARBA00022777"/>
    </source>
</evidence>
<name>A0A8J2YQW9_9PROT</name>
<dbReference type="AlphaFoldDB" id="A0A8J2YQW9"/>
<organism evidence="4 5">
    <name type="scientific">Aliidongia dinghuensis</name>
    <dbReference type="NCBI Taxonomy" id="1867774"/>
    <lineage>
        <taxon>Bacteria</taxon>
        <taxon>Pseudomonadati</taxon>
        <taxon>Pseudomonadota</taxon>
        <taxon>Alphaproteobacteria</taxon>
        <taxon>Rhodospirillales</taxon>
        <taxon>Dongiaceae</taxon>
        <taxon>Aliidongia</taxon>
    </lineage>
</organism>
<dbReference type="Gene3D" id="3.40.1190.20">
    <property type="match status" value="1"/>
</dbReference>
<dbReference type="EMBL" id="BMJQ01000002">
    <property type="protein sequence ID" value="GGF06810.1"/>
    <property type="molecule type" value="Genomic_DNA"/>
</dbReference>
<dbReference type="PANTHER" id="PTHR10584">
    <property type="entry name" value="SUGAR KINASE"/>
    <property type="match status" value="1"/>
</dbReference>
<keyword evidence="1" id="KW-0808">Transferase</keyword>
<protein>
    <submittedName>
        <fullName evidence="4">Ribokinase</fullName>
    </submittedName>
</protein>
<accession>A0A8J2YQW9</accession>
<evidence type="ECO:0000256" key="1">
    <source>
        <dbReference type="ARBA" id="ARBA00022679"/>
    </source>
</evidence>
<dbReference type="SUPFAM" id="SSF53613">
    <property type="entry name" value="Ribokinase-like"/>
    <property type="match status" value="1"/>
</dbReference>
<feature type="domain" description="Carbohydrate kinase PfkB" evidence="3">
    <location>
        <begin position="19"/>
        <end position="297"/>
    </location>
</feature>
<dbReference type="GO" id="GO:0016301">
    <property type="term" value="F:kinase activity"/>
    <property type="evidence" value="ECO:0007669"/>
    <property type="project" value="UniProtKB-KW"/>
</dbReference>
<keyword evidence="2" id="KW-0418">Kinase</keyword>